<evidence type="ECO:0000256" key="1">
    <source>
        <dbReference type="ARBA" id="ARBA00001933"/>
    </source>
</evidence>
<dbReference type="Proteomes" id="UP001596044">
    <property type="component" value="Unassembled WGS sequence"/>
</dbReference>
<keyword evidence="5" id="KW-0805">Transcription regulation</keyword>
<dbReference type="InterPro" id="IPR051446">
    <property type="entry name" value="HTH_trans_reg/aminotransferase"/>
</dbReference>
<dbReference type="SUPFAM" id="SSF53383">
    <property type="entry name" value="PLP-dependent transferases"/>
    <property type="match status" value="1"/>
</dbReference>
<evidence type="ECO:0000256" key="2">
    <source>
        <dbReference type="ARBA" id="ARBA00005384"/>
    </source>
</evidence>
<proteinExistence type="inferred from homology"/>
<keyword evidence="3 9" id="KW-0032">Aminotransferase</keyword>
<reference evidence="10" key="1">
    <citation type="journal article" date="2019" name="Int. J. Syst. Evol. Microbiol.">
        <title>The Global Catalogue of Microorganisms (GCM) 10K type strain sequencing project: providing services to taxonomists for standard genome sequencing and annotation.</title>
        <authorList>
            <consortium name="The Broad Institute Genomics Platform"/>
            <consortium name="The Broad Institute Genome Sequencing Center for Infectious Disease"/>
            <person name="Wu L."/>
            <person name="Ma J."/>
        </authorList>
    </citation>
    <scope>NUCLEOTIDE SEQUENCE [LARGE SCALE GENOMIC DNA]</scope>
    <source>
        <strain evidence="10">KACC 11904</strain>
    </source>
</reference>
<dbReference type="PROSITE" id="PS50949">
    <property type="entry name" value="HTH_GNTR"/>
    <property type="match status" value="1"/>
</dbReference>
<dbReference type="InterPro" id="IPR015421">
    <property type="entry name" value="PyrdxlP-dep_Trfase_major"/>
</dbReference>
<dbReference type="Pfam" id="PF00155">
    <property type="entry name" value="Aminotran_1_2"/>
    <property type="match status" value="1"/>
</dbReference>
<evidence type="ECO:0000313" key="9">
    <source>
        <dbReference type="EMBL" id="MFC5446762.1"/>
    </source>
</evidence>
<evidence type="ECO:0000313" key="10">
    <source>
        <dbReference type="Proteomes" id="UP001596044"/>
    </source>
</evidence>
<protein>
    <submittedName>
        <fullName evidence="9">PLP-dependent aminotransferase family protein</fullName>
    </submittedName>
</protein>
<dbReference type="GO" id="GO:0008483">
    <property type="term" value="F:transaminase activity"/>
    <property type="evidence" value="ECO:0007669"/>
    <property type="project" value="UniProtKB-KW"/>
</dbReference>
<evidence type="ECO:0000256" key="4">
    <source>
        <dbReference type="ARBA" id="ARBA00022898"/>
    </source>
</evidence>
<dbReference type="SMART" id="SM00345">
    <property type="entry name" value="HTH_GNTR"/>
    <property type="match status" value="1"/>
</dbReference>
<keyword evidence="3 9" id="KW-0808">Transferase</keyword>
<dbReference type="InterPro" id="IPR036390">
    <property type="entry name" value="WH_DNA-bd_sf"/>
</dbReference>
<keyword evidence="6" id="KW-0238">DNA-binding</keyword>
<feature type="domain" description="HTH gntR-type" evidence="8">
    <location>
        <begin position="17"/>
        <end position="85"/>
    </location>
</feature>
<dbReference type="CDD" id="cd00609">
    <property type="entry name" value="AAT_like"/>
    <property type="match status" value="1"/>
</dbReference>
<dbReference type="Gene3D" id="3.40.640.10">
    <property type="entry name" value="Type I PLP-dependent aspartate aminotransferase-like (Major domain)"/>
    <property type="match status" value="1"/>
</dbReference>
<dbReference type="Pfam" id="PF00392">
    <property type="entry name" value="GntR"/>
    <property type="match status" value="1"/>
</dbReference>
<comment type="similarity">
    <text evidence="2">In the C-terminal section; belongs to the class-I pyridoxal-phosphate-dependent aminotransferase family.</text>
</comment>
<keyword evidence="10" id="KW-1185">Reference proteome</keyword>
<sequence length="476" mass="53470">MGQVISITPEIDKTSRVPVYQQLFTYMKKQIESGVISENDRLPSIRQLAAYLLISKNTVEMVYQQLLAEGYIHSKPRSGLFVLPVERLPVPGHTAVAGAPPTREAQAPDKCTEAWIDFEYGDVELAHFPVKQWKRCLMDALDDLTNDVYGYGDRQGHAGLRTEIASYLYQSRGVLCGPEQIFLSAGTQQSISLLCQLLPLSPQVAMEEPGYHGVRVVLANHGREVMPIPLEHDGVSVDLLQASKARTIYVTPSHQFPIGTVMSVQKRVQLLQWAANNDGYILEDDYDSEFRYQGQPIPALKAMDTGDRVIYLGTFSKSFLPGARLSYFLLPQSLAHSFRTVMQAYSGSVSPTLQVAVYHFMEKGYFEGHVRKMRRLYQLRHKTLIRAIQEHLGNRVDIIGQKSGIHLLLNVYNRSSAELIELAARQGVKVYTPKIHWMDPEACPDSYILLGFASLSEEMIREGILRLGASWFPAQG</sequence>
<evidence type="ECO:0000256" key="3">
    <source>
        <dbReference type="ARBA" id="ARBA00022576"/>
    </source>
</evidence>
<organism evidence="9 10">
    <name type="scientific">Paenibacillus aestuarii</name>
    <dbReference type="NCBI Taxonomy" id="516965"/>
    <lineage>
        <taxon>Bacteria</taxon>
        <taxon>Bacillati</taxon>
        <taxon>Bacillota</taxon>
        <taxon>Bacilli</taxon>
        <taxon>Bacillales</taxon>
        <taxon>Paenibacillaceae</taxon>
        <taxon>Paenibacillus</taxon>
    </lineage>
</organism>
<dbReference type="PANTHER" id="PTHR46577:SF1">
    <property type="entry name" value="HTH-TYPE TRANSCRIPTIONAL REGULATORY PROTEIN GABR"/>
    <property type="match status" value="1"/>
</dbReference>
<name>A0ABW0K282_9BACL</name>
<evidence type="ECO:0000256" key="5">
    <source>
        <dbReference type="ARBA" id="ARBA00023015"/>
    </source>
</evidence>
<accession>A0ABW0K282</accession>
<dbReference type="RefSeq" id="WP_377523336.1">
    <property type="nucleotide sequence ID" value="NZ_JBHSMJ010000004.1"/>
</dbReference>
<dbReference type="InterPro" id="IPR036388">
    <property type="entry name" value="WH-like_DNA-bd_sf"/>
</dbReference>
<comment type="cofactor">
    <cofactor evidence="1">
        <name>pyridoxal 5'-phosphate</name>
        <dbReference type="ChEBI" id="CHEBI:597326"/>
    </cofactor>
</comment>
<keyword evidence="7" id="KW-0804">Transcription</keyword>
<dbReference type="InterPro" id="IPR015424">
    <property type="entry name" value="PyrdxlP-dep_Trfase"/>
</dbReference>
<dbReference type="InterPro" id="IPR004839">
    <property type="entry name" value="Aminotransferase_I/II_large"/>
</dbReference>
<dbReference type="EMBL" id="JBHSMJ010000004">
    <property type="protein sequence ID" value="MFC5446762.1"/>
    <property type="molecule type" value="Genomic_DNA"/>
</dbReference>
<dbReference type="PANTHER" id="PTHR46577">
    <property type="entry name" value="HTH-TYPE TRANSCRIPTIONAL REGULATORY PROTEIN GABR"/>
    <property type="match status" value="1"/>
</dbReference>
<dbReference type="InterPro" id="IPR000524">
    <property type="entry name" value="Tscrpt_reg_HTH_GntR"/>
</dbReference>
<gene>
    <name evidence="9" type="ORF">ACFPOG_00660</name>
</gene>
<keyword evidence="4" id="KW-0663">Pyridoxal phosphate</keyword>
<dbReference type="SUPFAM" id="SSF46785">
    <property type="entry name" value="Winged helix' DNA-binding domain"/>
    <property type="match status" value="1"/>
</dbReference>
<dbReference type="Gene3D" id="1.10.10.10">
    <property type="entry name" value="Winged helix-like DNA-binding domain superfamily/Winged helix DNA-binding domain"/>
    <property type="match status" value="1"/>
</dbReference>
<comment type="caution">
    <text evidence="9">The sequence shown here is derived from an EMBL/GenBank/DDBJ whole genome shotgun (WGS) entry which is preliminary data.</text>
</comment>
<evidence type="ECO:0000256" key="6">
    <source>
        <dbReference type="ARBA" id="ARBA00023125"/>
    </source>
</evidence>
<evidence type="ECO:0000259" key="8">
    <source>
        <dbReference type="PROSITE" id="PS50949"/>
    </source>
</evidence>
<evidence type="ECO:0000256" key="7">
    <source>
        <dbReference type="ARBA" id="ARBA00023163"/>
    </source>
</evidence>
<dbReference type="CDD" id="cd07377">
    <property type="entry name" value="WHTH_GntR"/>
    <property type="match status" value="1"/>
</dbReference>